<dbReference type="AlphaFoldDB" id="A0A1H0XGJ1"/>
<dbReference type="InterPro" id="IPR042099">
    <property type="entry name" value="ANL_N_sf"/>
</dbReference>
<dbReference type="PANTHER" id="PTHR43201:SF32">
    <property type="entry name" value="2-SUCCINYLBENZOATE--COA LIGASE, CHLOROPLASTIC_PEROXISOMAL"/>
    <property type="match status" value="1"/>
</dbReference>
<protein>
    <submittedName>
        <fullName evidence="2">Long-chain acyl-CoA synthetase (AMP-forming)</fullName>
    </submittedName>
</protein>
<evidence type="ECO:0000313" key="3">
    <source>
        <dbReference type="Proteomes" id="UP000199460"/>
    </source>
</evidence>
<dbReference type="GeneID" id="300933885"/>
<dbReference type="RefSeq" id="WP_090434248.1">
    <property type="nucleotide sequence ID" value="NZ_FNJJ01000016.1"/>
</dbReference>
<reference evidence="3" key="1">
    <citation type="submission" date="2016-10" db="EMBL/GenBank/DDBJ databases">
        <authorList>
            <person name="Varghese N."/>
            <person name="Submissions S."/>
        </authorList>
    </citation>
    <scope>NUCLEOTIDE SEQUENCE [LARGE SCALE GENOMIC DNA]</scope>
    <source>
        <strain evidence="3">JCM 18416</strain>
    </source>
</reference>
<dbReference type="Pfam" id="PF00501">
    <property type="entry name" value="AMP-binding"/>
    <property type="match status" value="1"/>
</dbReference>
<dbReference type="PANTHER" id="PTHR43201">
    <property type="entry name" value="ACYL-COA SYNTHETASE"/>
    <property type="match status" value="1"/>
</dbReference>
<dbReference type="GO" id="GO:0031956">
    <property type="term" value="F:medium-chain fatty acid-CoA ligase activity"/>
    <property type="evidence" value="ECO:0007669"/>
    <property type="project" value="TreeGrafter"/>
</dbReference>
<sequence length="482" mass="51735">MWSAAEAFFECLAESGPQVALAEGERRLTYAELLAAVAARGRHLRALGAHRVALALDNGIDWVLWDLAALHAGLVCVPLPSFFSAEQQRHVLDSAGIDCLIGAAAPGFACVENDIYRRTVVQPAELHPGTCKITFTSGTTGQPKGVCLDLDTQLAVARSLVAASASRNVERHLCILPLATLLENIAGIYAPLLAGARVELMPMAQVGLSGASGFDLMRFLQALQAAQPHSLILLPQLLLALVSAAERKLPVPDSLRFVAVGGGRVSPQLLERADALELPIFEGYGLSECASVVCLNTPERHRIGSTGQPLGHLQVTLAADGEVLVKGARMLGYLGEPAPQGEWLATGDLGHFEQGFLVLHGRKKHQFITAYGRNVNPEWVESELVQQLPVAQAWLHGEALPANVAVLVARFSNTSDAQLQEAVDTVNRGLPDYARVHHWLRADAPFTTNNDLATANGRLRRVALLDHYQRAIDELMAEGVPA</sequence>
<dbReference type="GO" id="GO:0006631">
    <property type="term" value="P:fatty acid metabolic process"/>
    <property type="evidence" value="ECO:0007669"/>
    <property type="project" value="TreeGrafter"/>
</dbReference>
<feature type="domain" description="AMP-dependent synthetase/ligase" evidence="1">
    <location>
        <begin position="14"/>
        <end position="324"/>
    </location>
</feature>
<gene>
    <name evidence="2" type="ORF">SAMN05216213_11697</name>
</gene>
<name>A0A1H0XGJ1_9GAMM</name>
<dbReference type="InterPro" id="IPR020845">
    <property type="entry name" value="AMP-binding_CS"/>
</dbReference>
<evidence type="ECO:0000259" key="1">
    <source>
        <dbReference type="Pfam" id="PF00501"/>
    </source>
</evidence>
<dbReference type="EMBL" id="FNJJ01000016">
    <property type="protein sequence ID" value="SDQ02064.1"/>
    <property type="molecule type" value="Genomic_DNA"/>
</dbReference>
<keyword evidence="3" id="KW-1185">Reference proteome</keyword>
<organism evidence="2 3">
    <name type="scientific">Ectopseudomonas guguanensis</name>
    <dbReference type="NCBI Taxonomy" id="1198456"/>
    <lineage>
        <taxon>Bacteria</taxon>
        <taxon>Pseudomonadati</taxon>
        <taxon>Pseudomonadota</taxon>
        <taxon>Gammaproteobacteria</taxon>
        <taxon>Pseudomonadales</taxon>
        <taxon>Pseudomonadaceae</taxon>
        <taxon>Ectopseudomonas</taxon>
    </lineage>
</organism>
<dbReference type="InterPro" id="IPR000873">
    <property type="entry name" value="AMP-dep_synth/lig_dom"/>
</dbReference>
<dbReference type="Proteomes" id="UP000199460">
    <property type="component" value="Unassembled WGS sequence"/>
</dbReference>
<dbReference type="PROSITE" id="PS00455">
    <property type="entry name" value="AMP_BINDING"/>
    <property type="match status" value="1"/>
</dbReference>
<accession>A0A1H0XGJ1</accession>
<dbReference type="SUPFAM" id="SSF56801">
    <property type="entry name" value="Acetyl-CoA synthetase-like"/>
    <property type="match status" value="1"/>
</dbReference>
<proteinExistence type="predicted"/>
<evidence type="ECO:0000313" key="2">
    <source>
        <dbReference type="EMBL" id="SDQ02064.1"/>
    </source>
</evidence>
<dbReference type="Gene3D" id="3.40.50.12780">
    <property type="entry name" value="N-terminal domain of ligase-like"/>
    <property type="match status" value="1"/>
</dbReference>
<dbReference type="OrthoDB" id="9803968at2"/>